<evidence type="ECO:0000256" key="6">
    <source>
        <dbReference type="SAM" id="MobiDB-lite"/>
    </source>
</evidence>
<feature type="region of interest" description="Disordered" evidence="6">
    <location>
        <begin position="414"/>
        <end position="447"/>
    </location>
</feature>
<dbReference type="OrthoDB" id="45037at2"/>
<feature type="transmembrane region" description="Helical" evidence="7">
    <location>
        <begin position="280"/>
        <end position="301"/>
    </location>
</feature>
<dbReference type="GO" id="GO:0022857">
    <property type="term" value="F:transmembrane transporter activity"/>
    <property type="evidence" value="ECO:0007669"/>
    <property type="project" value="InterPro"/>
</dbReference>
<evidence type="ECO:0000256" key="7">
    <source>
        <dbReference type="SAM" id="Phobius"/>
    </source>
</evidence>
<evidence type="ECO:0000256" key="2">
    <source>
        <dbReference type="ARBA" id="ARBA00022475"/>
    </source>
</evidence>
<reference evidence="9" key="1">
    <citation type="submission" date="2018-12" db="EMBL/GenBank/DDBJ databases">
        <title>Tengunoibacter tsumagoiensis gen. nov., sp. nov., Dictyobacter kobayashii sp. nov., D. alpinus sp. nov., and D. joshuensis sp. nov. and description of Dictyobacteraceae fam. nov. within the order Ktedonobacterales isolated from Tengu-no-mugimeshi.</title>
        <authorList>
            <person name="Wang C.M."/>
            <person name="Zheng Y."/>
            <person name="Sakai Y."/>
            <person name="Toyoda A."/>
            <person name="Minakuchi Y."/>
            <person name="Abe K."/>
            <person name="Yokota A."/>
            <person name="Yabe S."/>
        </authorList>
    </citation>
    <scope>NUCLEOTIDE SEQUENCE [LARGE SCALE GENOMIC DNA]</scope>
    <source>
        <strain evidence="9">Uno11</strain>
    </source>
</reference>
<dbReference type="PANTHER" id="PTHR47089:SF1">
    <property type="entry name" value="GUANOSINE ABC TRANSPORTER PERMEASE PROTEIN NUPP"/>
    <property type="match status" value="1"/>
</dbReference>
<feature type="transmembrane region" description="Helical" evidence="7">
    <location>
        <begin position="166"/>
        <end position="184"/>
    </location>
</feature>
<feature type="transmembrane region" description="Helical" evidence="7">
    <location>
        <begin position="321"/>
        <end position="343"/>
    </location>
</feature>
<organism evidence="8 9">
    <name type="scientific">Dictyobacter kobayashii</name>
    <dbReference type="NCBI Taxonomy" id="2014872"/>
    <lineage>
        <taxon>Bacteria</taxon>
        <taxon>Bacillati</taxon>
        <taxon>Chloroflexota</taxon>
        <taxon>Ktedonobacteria</taxon>
        <taxon>Ktedonobacterales</taxon>
        <taxon>Dictyobacteraceae</taxon>
        <taxon>Dictyobacter</taxon>
    </lineage>
</organism>
<accession>A0A402AUB1</accession>
<proteinExistence type="predicted"/>
<sequence>MAVPTVQGRTSAPASRLARWMQRFRAALGRPLIAVLVAFVLGGIIVMITTPGPLDNRFITAVSSYYYLLQGSFGSIQSISFTLARATPLIFAGLAVAIAFRAGLFNIGAAGQLTVGSMAAGMIGLRFSMLPGWVLVPLMLLGSMAAGGLWGGIVGLLKAWRGAHEVVTSIMLNWTAFYICAYLVEGPFQAPKLSQQTLPLPAQATIPSLANLYNQTLGTFLPQIPLPAQYTVDAGLLLAFIALIIYWFITARTTFGYELRVIGQNPKAARYAGISVKKNILLAMILAGAFAGLAGSVRLMGQAPYQLISSAFSVDSTGFDAIGVALLGRTTSVGVLLASLLFGGLQEAGPYLQSYVNVPGDIITIMQSLVLFSIAVEYVPSFQRFLPGFLARSSRPALVPSMIKVETSAVPADVDLADGPASEQDNEPTNKGVETAGTVPAPLRQEE</sequence>
<dbReference type="Pfam" id="PF02653">
    <property type="entry name" value="BPD_transp_2"/>
    <property type="match status" value="1"/>
</dbReference>
<protein>
    <submittedName>
        <fullName evidence="8">ABC transporter permease</fullName>
    </submittedName>
</protein>
<dbReference type="PANTHER" id="PTHR47089">
    <property type="entry name" value="ABC TRANSPORTER, PERMEASE PROTEIN"/>
    <property type="match status" value="1"/>
</dbReference>
<dbReference type="AlphaFoldDB" id="A0A402AUB1"/>
<comment type="subcellular location">
    <subcellularLocation>
        <location evidence="1">Cell membrane</location>
        <topology evidence="1">Multi-pass membrane protein</topology>
    </subcellularLocation>
</comment>
<feature type="transmembrane region" description="Helical" evidence="7">
    <location>
        <begin position="133"/>
        <end position="154"/>
    </location>
</feature>
<name>A0A402AUB1_9CHLR</name>
<keyword evidence="3 7" id="KW-0812">Transmembrane</keyword>
<gene>
    <name evidence="8" type="ORF">KDK_64390</name>
</gene>
<dbReference type="InterPro" id="IPR001851">
    <property type="entry name" value="ABC_transp_permease"/>
</dbReference>
<dbReference type="EMBL" id="BIFS01000002">
    <property type="protein sequence ID" value="GCE22639.1"/>
    <property type="molecule type" value="Genomic_DNA"/>
</dbReference>
<keyword evidence="2" id="KW-1003">Cell membrane</keyword>
<evidence type="ECO:0000256" key="3">
    <source>
        <dbReference type="ARBA" id="ARBA00022692"/>
    </source>
</evidence>
<evidence type="ECO:0000256" key="1">
    <source>
        <dbReference type="ARBA" id="ARBA00004651"/>
    </source>
</evidence>
<keyword evidence="4 7" id="KW-1133">Transmembrane helix</keyword>
<dbReference type="GO" id="GO:0005886">
    <property type="term" value="C:plasma membrane"/>
    <property type="evidence" value="ECO:0007669"/>
    <property type="project" value="UniProtKB-SubCell"/>
</dbReference>
<comment type="caution">
    <text evidence="8">The sequence shown here is derived from an EMBL/GenBank/DDBJ whole genome shotgun (WGS) entry which is preliminary data.</text>
</comment>
<evidence type="ECO:0000256" key="5">
    <source>
        <dbReference type="ARBA" id="ARBA00023136"/>
    </source>
</evidence>
<dbReference type="Proteomes" id="UP000287188">
    <property type="component" value="Unassembled WGS sequence"/>
</dbReference>
<evidence type="ECO:0000256" key="4">
    <source>
        <dbReference type="ARBA" id="ARBA00022989"/>
    </source>
</evidence>
<evidence type="ECO:0000313" key="9">
    <source>
        <dbReference type="Proteomes" id="UP000287188"/>
    </source>
</evidence>
<feature type="transmembrane region" description="Helical" evidence="7">
    <location>
        <begin position="230"/>
        <end position="249"/>
    </location>
</feature>
<feature type="transmembrane region" description="Helical" evidence="7">
    <location>
        <begin position="31"/>
        <end position="52"/>
    </location>
</feature>
<keyword evidence="9" id="KW-1185">Reference proteome</keyword>
<dbReference type="RefSeq" id="WP_126555694.1">
    <property type="nucleotide sequence ID" value="NZ_BIFS01000002.1"/>
</dbReference>
<keyword evidence="5 7" id="KW-0472">Membrane</keyword>
<dbReference type="CDD" id="cd06580">
    <property type="entry name" value="TM_PBP1_transp_TpRbsC_like"/>
    <property type="match status" value="1"/>
</dbReference>
<evidence type="ECO:0000313" key="8">
    <source>
        <dbReference type="EMBL" id="GCE22639.1"/>
    </source>
</evidence>